<feature type="compositionally biased region" description="Polar residues" evidence="1">
    <location>
        <begin position="280"/>
        <end position="290"/>
    </location>
</feature>
<evidence type="ECO:0000259" key="2">
    <source>
        <dbReference type="PROSITE" id="PS51114"/>
    </source>
</evidence>
<dbReference type="Proteomes" id="UP001266305">
    <property type="component" value="Unassembled WGS sequence"/>
</dbReference>
<keyword evidence="4" id="KW-1185">Reference proteome</keyword>
<dbReference type="InterPro" id="IPR039752">
    <property type="entry name" value="F-box_only"/>
</dbReference>
<dbReference type="EMBL" id="JASSZA010000019">
    <property type="protein sequence ID" value="KAK2088408.1"/>
    <property type="molecule type" value="Genomic_DNA"/>
</dbReference>
<evidence type="ECO:0000313" key="3">
    <source>
        <dbReference type="EMBL" id="KAK2088408.1"/>
    </source>
</evidence>
<evidence type="ECO:0000256" key="1">
    <source>
        <dbReference type="SAM" id="MobiDB-lite"/>
    </source>
</evidence>
<accession>A0ABQ9TUF1</accession>
<reference evidence="3 4" key="1">
    <citation type="submission" date="2023-05" db="EMBL/GenBank/DDBJ databases">
        <title>B98-5 Cell Line De Novo Hybrid Assembly: An Optical Mapping Approach.</title>
        <authorList>
            <person name="Kananen K."/>
            <person name="Auerbach J.A."/>
            <person name="Kautto E."/>
            <person name="Blachly J.S."/>
        </authorList>
    </citation>
    <scope>NUCLEOTIDE SEQUENCE [LARGE SCALE GENOMIC DNA]</scope>
    <source>
        <strain evidence="3">B95-8</strain>
        <tissue evidence="3">Cell line</tissue>
    </source>
</reference>
<name>A0ABQ9TUF1_SAGOE</name>
<proteinExistence type="predicted"/>
<dbReference type="Gene3D" id="2.60.120.260">
    <property type="entry name" value="Galactose-binding domain-like"/>
    <property type="match status" value="2"/>
</dbReference>
<dbReference type="InterPro" id="IPR007397">
    <property type="entry name" value="F-box-assoc_dom"/>
</dbReference>
<feature type="region of interest" description="Disordered" evidence="1">
    <location>
        <begin position="270"/>
        <end position="290"/>
    </location>
</feature>
<evidence type="ECO:0000313" key="4">
    <source>
        <dbReference type="Proteomes" id="UP001266305"/>
    </source>
</evidence>
<dbReference type="PANTHER" id="PTHR12125:SF1">
    <property type="entry name" value="F-BOX ONLY PROTEIN 50"/>
    <property type="match status" value="1"/>
</dbReference>
<organism evidence="3 4">
    <name type="scientific">Saguinus oedipus</name>
    <name type="common">Cotton-top tamarin</name>
    <name type="synonym">Oedipomidas oedipus</name>
    <dbReference type="NCBI Taxonomy" id="9490"/>
    <lineage>
        <taxon>Eukaryota</taxon>
        <taxon>Metazoa</taxon>
        <taxon>Chordata</taxon>
        <taxon>Craniata</taxon>
        <taxon>Vertebrata</taxon>
        <taxon>Euteleostomi</taxon>
        <taxon>Mammalia</taxon>
        <taxon>Eutheria</taxon>
        <taxon>Euarchontoglires</taxon>
        <taxon>Primates</taxon>
        <taxon>Haplorrhini</taxon>
        <taxon>Platyrrhini</taxon>
        <taxon>Cebidae</taxon>
        <taxon>Callitrichinae</taxon>
        <taxon>Saguinus</taxon>
    </lineage>
</organism>
<comment type="caution">
    <text evidence="3">The sequence shown here is derived from an EMBL/GenBank/DDBJ whole genome shotgun (WGS) entry which is preliminary data.</text>
</comment>
<dbReference type="SUPFAM" id="SSF49785">
    <property type="entry name" value="Galactose-binding domain-like"/>
    <property type="match status" value="2"/>
</dbReference>
<feature type="compositionally biased region" description="Pro residues" evidence="1">
    <location>
        <begin position="11"/>
        <end position="31"/>
    </location>
</feature>
<sequence>MEADEPANPQELPPSPRSPPPPPSPPSPAAPETPESPELPEPEQPSEAHARQLLLEEWGPLSGTLELPPRLTWKLLLLRRPLYRNLLRSPNPEGTTLTKALRQGFLLPGDPRDPGRSADHRPRLSRPLVCSWTVKQQCVDLLAEGLWEELLDDEQPDITVMDWCVPLPCSSPLITQGCPEPEPYPSSPCSPPSSRPSWFEDSRLDACVYELHVWLLAADRRTVIAQHHVAPRTSGRGPPGRWVQVSHVFRHYGSGVRFIHFLHKAKNRREPGGLRRTRVTDSSVSVQLRE</sequence>
<gene>
    <name evidence="3" type="primary">NCCRP1</name>
    <name evidence="3" type="ORF">P7K49_034315</name>
</gene>
<dbReference type="SMART" id="SM01198">
    <property type="entry name" value="FBA"/>
    <property type="match status" value="1"/>
</dbReference>
<dbReference type="Pfam" id="PF04300">
    <property type="entry name" value="FBA"/>
    <property type="match status" value="2"/>
</dbReference>
<feature type="region of interest" description="Disordered" evidence="1">
    <location>
        <begin position="1"/>
        <end position="48"/>
    </location>
</feature>
<dbReference type="InterPro" id="IPR008979">
    <property type="entry name" value="Galactose-bd-like_sf"/>
</dbReference>
<feature type="domain" description="FBA" evidence="2">
    <location>
        <begin position="76"/>
        <end position="288"/>
    </location>
</feature>
<dbReference type="PROSITE" id="PS51114">
    <property type="entry name" value="FBA"/>
    <property type="match status" value="1"/>
</dbReference>
<protein>
    <submittedName>
        <fullName evidence="3">F-box only protein 50</fullName>
    </submittedName>
</protein>
<dbReference type="PANTHER" id="PTHR12125">
    <property type="entry name" value="F-BOX ONLY PROTEIN 6-LIKE PROTEIN"/>
    <property type="match status" value="1"/>
</dbReference>